<dbReference type="InterPro" id="IPR005110">
    <property type="entry name" value="MoeA_linker/N"/>
</dbReference>
<comment type="cofactor">
    <cofactor evidence="1 11">
        <name>Mg(2+)</name>
        <dbReference type="ChEBI" id="CHEBI:18420"/>
    </cofactor>
</comment>
<proteinExistence type="inferred from homology"/>
<evidence type="ECO:0000256" key="9">
    <source>
        <dbReference type="ARBA" id="ARBA00023150"/>
    </source>
</evidence>
<evidence type="ECO:0000256" key="11">
    <source>
        <dbReference type="RuleBase" id="RU365090"/>
    </source>
</evidence>
<dbReference type="PATRIC" id="fig|1173022.3.peg.4075"/>
<dbReference type="AlphaFoldDB" id="K9W2M7"/>
<evidence type="ECO:0000256" key="1">
    <source>
        <dbReference type="ARBA" id="ARBA00001946"/>
    </source>
</evidence>
<evidence type="ECO:0000259" key="12">
    <source>
        <dbReference type="SMART" id="SM00852"/>
    </source>
</evidence>
<dbReference type="CDD" id="cd00887">
    <property type="entry name" value="MoeA"/>
    <property type="match status" value="1"/>
</dbReference>
<dbReference type="InterPro" id="IPR038987">
    <property type="entry name" value="MoeA-like"/>
</dbReference>
<dbReference type="HOGENOM" id="CLU_010186_7_1_3"/>
<keyword evidence="7 11" id="KW-0479">Metal-binding</keyword>
<feature type="domain" description="MoaB/Mog" evidence="12">
    <location>
        <begin position="184"/>
        <end position="330"/>
    </location>
</feature>
<evidence type="ECO:0000256" key="6">
    <source>
        <dbReference type="ARBA" id="ARBA00022679"/>
    </source>
</evidence>
<evidence type="ECO:0000256" key="7">
    <source>
        <dbReference type="ARBA" id="ARBA00022723"/>
    </source>
</evidence>
<organism evidence="13 14">
    <name type="scientific">Crinalium epipsammum PCC 9333</name>
    <dbReference type="NCBI Taxonomy" id="1173022"/>
    <lineage>
        <taxon>Bacteria</taxon>
        <taxon>Bacillati</taxon>
        <taxon>Cyanobacteriota</taxon>
        <taxon>Cyanophyceae</taxon>
        <taxon>Gomontiellales</taxon>
        <taxon>Gomontiellaceae</taxon>
        <taxon>Crinalium</taxon>
    </lineage>
</organism>
<dbReference type="GO" id="GO:0005829">
    <property type="term" value="C:cytosol"/>
    <property type="evidence" value="ECO:0007669"/>
    <property type="project" value="TreeGrafter"/>
</dbReference>
<comment type="pathway">
    <text evidence="3 11">Cofactor biosynthesis; molybdopterin biosynthesis.</text>
</comment>
<dbReference type="PROSITE" id="PS01079">
    <property type="entry name" value="MOCF_BIOSYNTHESIS_2"/>
    <property type="match status" value="1"/>
</dbReference>
<evidence type="ECO:0000256" key="8">
    <source>
        <dbReference type="ARBA" id="ARBA00022842"/>
    </source>
</evidence>
<dbReference type="Proteomes" id="UP000010472">
    <property type="component" value="Chromosome"/>
</dbReference>
<dbReference type="SUPFAM" id="SSF63882">
    <property type="entry name" value="MoeA N-terminal region -like"/>
    <property type="match status" value="1"/>
</dbReference>
<dbReference type="NCBIfam" id="NF045515">
    <property type="entry name" value="Glp_gephyrin"/>
    <property type="match status" value="1"/>
</dbReference>
<comment type="catalytic activity">
    <reaction evidence="10">
        <text>adenylyl-molybdopterin + molybdate = Mo-molybdopterin + AMP + H(+)</text>
        <dbReference type="Rhea" id="RHEA:35047"/>
        <dbReference type="ChEBI" id="CHEBI:15378"/>
        <dbReference type="ChEBI" id="CHEBI:36264"/>
        <dbReference type="ChEBI" id="CHEBI:62727"/>
        <dbReference type="ChEBI" id="CHEBI:71302"/>
        <dbReference type="ChEBI" id="CHEBI:456215"/>
        <dbReference type="EC" id="2.10.1.1"/>
    </reaction>
</comment>
<name>K9W2M7_9CYAN</name>
<dbReference type="UniPathway" id="UPA00344"/>
<dbReference type="Pfam" id="PF03453">
    <property type="entry name" value="MoeA_N"/>
    <property type="match status" value="1"/>
</dbReference>
<dbReference type="Gene3D" id="2.40.340.10">
    <property type="entry name" value="MoeA, C-terminal, domain IV"/>
    <property type="match status" value="1"/>
</dbReference>
<dbReference type="Gene3D" id="3.40.980.10">
    <property type="entry name" value="MoaB/Mog-like domain"/>
    <property type="match status" value="1"/>
</dbReference>
<keyword evidence="9 11" id="KW-0501">Molybdenum cofactor biosynthesis</keyword>
<evidence type="ECO:0000256" key="3">
    <source>
        <dbReference type="ARBA" id="ARBA00005046"/>
    </source>
</evidence>
<evidence type="ECO:0000256" key="4">
    <source>
        <dbReference type="ARBA" id="ARBA00010763"/>
    </source>
</evidence>
<reference evidence="13 14" key="1">
    <citation type="submission" date="2012-06" db="EMBL/GenBank/DDBJ databases">
        <title>Finished chromosome of genome of Crinalium epipsammum PCC 9333.</title>
        <authorList>
            <consortium name="US DOE Joint Genome Institute"/>
            <person name="Gugger M."/>
            <person name="Coursin T."/>
            <person name="Rippka R."/>
            <person name="Tandeau De Marsac N."/>
            <person name="Huntemann M."/>
            <person name="Wei C.-L."/>
            <person name="Han J."/>
            <person name="Detter J.C."/>
            <person name="Han C."/>
            <person name="Tapia R."/>
            <person name="Davenport K."/>
            <person name="Daligault H."/>
            <person name="Erkkila T."/>
            <person name="Gu W."/>
            <person name="Munk A.C.C."/>
            <person name="Teshima H."/>
            <person name="Xu Y."/>
            <person name="Chain P."/>
            <person name="Chen A."/>
            <person name="Krypides N."/>
            <person name="Mavromatis K."/>
            <person name="Markowitz V."/>
            <person name="Szeto E."/>
            <person name="Ivanova N."/>
            <person name="Mikhailova N."/>
            <person name="Ovchinnikova G."/>
            <person name="Pagani I."/>
            <person name="Pati A."/>
            <person name="Goodwin L."/>
            <person name="Peters L."/>
            <person name="Pitluck S."/>
            <person name="Woyke T."/>
            <person name="Kerfeld C."/>
        </authorList>
    </citation>
    <scope>NUCLEOTIDE SEQUENCE [LARGE SCALE GENOMIC DNA]</scope>
    <source>
        <strain evidence="13 14">PCC 9333</strain>
    </source>
</reference>
<dbReference type="FunFam" id="3.40.980.10:FF:000004">
    <property type="entry name" value="Molybdopterin molybdenumtransferase"/>
    <property type="match status" value="1"/>
</dbReference>
<dbReference type="InterPro" id="IPR001453">
    <property type="entry name" value="MoaB/Mog_dom"/>
</dbReference>
<dbReference type="OrthoDB" id="9804758at2"/>
<dbReference type="KEGG" id="cep:Cri9333_3788"/>
<dbReference type="InterPro" id="IPR036135">
    <property type="entry name" value="MoeA_linker/N_sf"/>
</dbReference>
<evidence type="ECO:0000313" key="14">
    <source>
        <dbReference type="Proteomes" id="UP000010472"/>
    </source>
</evidence>
<dbReference type="eggNOG" id="COG0303">
    <property type="taxonomic scope" value="Bacteria"/>
</dbReference>
<dbReference type="GO" id="GO:0006777">
    <property type="term" value="P:Mo-molybdopterin cofactor biosynthetic process"/>
    <property type="evidence" value="ECO:0007669"/>
    <property type="project" value="UniProtKB-UniRule"/>
</dbReference>
<dbReference type="NCBIfam" id="TIGR00177">
    <property type="entry name" value="molyb_syn"/>
    <property type="match status" value="1"/>
</dbReference>
<dbReference type="RefSeq" id="WP_015204699.1">
    <property type="nucleotide sequence ID" value="NC_019753.1"/>
</dbReference>
<dbReference type="InterPro" id="IPR008284">
    <property type="entry name" value="MoCF_biosynth_CS"/>
</dbReference>
<dbReference type="PANTHER" id="PTHR10192:SF5">
    <property type="entry name" value="GEPHYRIN"/>
    <property type="match status" value="1"/>
</dbReference>
<dbReference type="Pfam" id="PF03454">
    <property type="entry name" value="MoeA_C"/>
    <property type="match status" value="1"/>
</dbReference>
<dbReference type="Gene3D" id="2.170.190.11">
    <property type="entry name" value="Molybdopterin biosynthesis moea protein, domain 3"/>
    <property type="match status" value="1"/>
</dbReference>
<comment type="function">
    <text evidence="2 11">Catalyzes the insertion of molybdate into adenylated molybdopterin with the concomitant release of AMP.</text>
</comment>
<gene>
    <name evidence="13" type="ORF">Cri9333_3788</name>
</gene>
<dbReference type="EMBL" id="CP003620">
    <property type="protein sequence ID" value="AFZ14598.1"/>
    <property type="molecule type" value="Genomic_DNA"/>
</dbReference>
<keyword evidence="5 11" id="KW-0500">Molybdenum</keyword>
<evidence type="ECO:0000256" key="10">
    <source>
        <dbReference type="ARBA" id="ARBA00047317"/>
    </source>
</evidence>
<evidence type="ECO:0000256" key="5">
    <source>
        <dbReference type="ARBA" id="ARBA00022505"/>
    </source>
</evidence>
<dbReference type="PANTHER" id="PTHR10192">
    <property type="entry name" value="MOLYBDOPTERIN BIOSYNTHESIS PROTEIN"/>
    <property type="match status" value="1"/>
</dbReference>
<dbReference type="SUPFAM" id="SSF53218">
    <property type="entry name" value="Molybdenum cofactor biosynthesis proteins"/>
    <property type="match status" value="1"/>
</dbReference>
<dbReference type="Pfam" id="PF00994">
    <property type="entry name" value="MoCF_biosynth"/>
    <property type="match status" value="1"/>
</dbReference>
<evidence type="ECO:0000256" key="2">
    <source>
        <dbReference type="ARBA" id="ARBA00002901"/>
    </source>
</evidence>
<dbReference type="InterPro" id="IPR036688">
    <property type="entry name" value="MoeA_C_domain_IV_sf"/>
</dbReference>
<dbReference type="STRING" id="1173022.Cri9333_3788"/>
<accession>K9W2M7</accession>
<dbReference type="Gene3D" id="3.90.105.10">
    <property type="entry name" value="Molybdopterin biosynthesis moea protein, domain 2"/>
    <property type="match status" value="1"/>
</dbReference>
<sequence length="418" mass="44689">MLSVKEAEEIILGLVQPLDENQEYEIVNLSSAVGRILAAAVSSQLDFPHWDNSAMDGYAVQFADVQFANAQQPAVLEIVEEIPAGCQPQIVIKSGQAARILTGAVMPLGADTVVMQEQTRREGDRIFILAPPAQPQAFVRHQGAFYQAGTQLLSAGIPLNAPEIAVLAAAQCHQLPVYRRLRVAILSTGDELVAPEQPLQAGQIVDSNQYALAALVTQMGGIPLCLGIVPDQPQALKDAISQAILSADVVLSSGGVSVGDYDYVEQILAELGAEIHIRAVAIKPGKPLTFATFHGNKSANSQPVLYFGLPGNPVSSLVTFWRFVQPALLKLSGLATGWKPVFIMARSRDNLHSDGKRETYLWGQLQLVDGVYEFQLAGGSHSSGNLINLAQTTGLAVLPVEHKFLPAGKTVKVLAINN</sequence>
<dbReference type="SMART" id="SM00852">
    <property type="entry name" value="MoCF_biosynth"/>
    <property type="match status" value="1"/>
</dbReference>
<keyword evidence="6 11" id="KW-0808">Transferase</keyword>
<keyword evidence="14" id="KW-1185">Reference proteome</keyword>
<dbReference type="EC" id="2.10.1.1" evidence="11"/>
<dbReference type="InterPro" id="IPR005111">
    <property type="entry name" value="MoeA_C_domain_IV"/>
</dbReference>
<comment type="similarity">
    <text evidence="4 11">Belongs to the MoeA family.</text>
</comment>
<keyword evidence="8 11" id="KW-0460">Magnesium</keyword>
<dbReference type="SUPFAM" id="SSF63867">
    <property type="entry name" value="MoeA C-terminal domain-like"/>
    <property type="match status" value="1"/>
</dbReference>
<dbReference type="InterPro" id="IPR036425">
    <property type="entry name" value="MoaB/Mog-like_dom_sf"/>
</dbReference>
<dbReference type="GO" id="GO:0046872">
    <property type="term" value="F:metal ion binding"/>
    <property type="evidence" value="ECO:0007669"/>
    <property type="project" value="UniProtKB-UniRule"/>
</dbReference>
<dbReference type="GO" id="GO:0061599">
    <property type="term" value="F:molybdopterin molybdotransferase activity"/>
    <property type="evidence" value="ECO:0007669"/>
    <property type="project" value="UniProtKB-UniRule"/>
</dbReference>
<protein>
    <recommendedName>
        <fullName evidence="11">Molybdopterin molybdenumtransferase</fullName>
        <ecNumber evidence="11">2.10.1.1</ecNumber>
    </recommendedName>
</protein>
<evidence type="ECO:0000313" key="13">
    <source>
        <dbReference type="EMBL" id="AFZ14598.1"/>
    </source>
</evidence>